<gene>
    <name evidence="5" type="ORF">NP439_15215</name>
</gene>
<accession>A0ABY5JNJ8</accession>
<evidence type="ECO:0000256" key="2">
    <source>
        <dbReference type="ARBA" id="ARBA00023034"/>
    </source>
</evidence>
<keyword evidence="3" id="KW-0446">Lipid-binding</keyword>
<keyword evidence="6" id="KW-1185">Reference proteome</keyword>
<reference evidence="5" key="1">
    <citation type="submission" date="2022-07" db="EMBL/GenBank/DDBJ databases">
        <title>FELIX.</title>
        <authorList>
            <person name="Wan K.H."/>
            <person name="Park S."/>
            <person name="Lawrence Q."/>
            <person name="Eichenberger J.P."/>
            <person name="Booth B.W."/>
            <person name="Piaggio A.J."/>
            <person name="Chandler J.C."/>
            <person name="Franklin A.B."/>
            <person name="Celniker S.E."/>
        </authorList>
    </citation>
    <scope>NUCLEOTIDE SEQUENCE</scope>
    <source>
        <strain evidence="5">QA-1986 374</strain>
    </source>
</reference>
<comment type="subcellular location">
    <subcellularLocation>
        <location evidence="1">Golgi apparatus membrane</location>
        <topology evidence="1">Peripheral membrane protein</topology>
        <orientation evidence="1">Cytoplasmic side</orientation>
    </subcellularLocation>
</comment>
<sequence length="172" mass="19517">MYKYRRKKVIVKSDLPTDLDYLQPLFHYIKQASPVKISKVVGAYNFSITDKHLKQLVNSVGDSLAKANTVVIKNDKSGSKYVPNKSSINKIIDKIRAEIFEDELITQDVTILVILLNKSGLLKDYFSKHEQIEIKEKLNELNKTESANLVQGMINKVEGISALLQAPIFPRK</sequence>
<evidence type="ECO:0000256" key="3">
    <source>
        <dbReference type="ARBA" id="ARBA00023121"/>
    </source>
</evidence>
<evidence type="ECO:0000256" key="4">
    <source>
        <dbReference type="ARBA" id="ARBA00023136"/>
    </source>
</evidence>
<keyword evidence="4" id="KW-0472">Membrane</keyword>
<dbReference type="EMBL" id="CP101914">
    <property type="protein sequence ID" value="UUI01399.1"/>
    <property type="molecule type" value="Genomic_DNA"/>
</dbReference>
<dbReference type="InterPro" id="IPR038261">
    <property type="entry name" value="GPP34-like_sf"/>
</dbReference>
<protein>
    <submittedName>
        <fullName evidence="5">GPP34 family phosphoprotein</fullName>
    </submittedName>
</protein>
<dbReference type="Pfam" id="PF05719">
    <property type="entry name" value="GPP34"/>
    <property type="match status" value="1"/>
</dbReference>
<dbReference type="InterPro" id="IPR008628">
    <property type="entry name" value="GPP34-like"/>
</dbReference>
<proteinExistence type="predicted"/>
<name>A0ABY5JNJ8_9BACI</name>
<evidence type="ECO:0000256" key="1">
    <source>
        <dbReference type="ARBA" id="ARBA00004255"/>
    </source>
</evidence>
<dbReference type="Gene3D" id="1.10.3630.10">
    <property type="entry name" value="yeast vps74-n-term truncation variant domain like"/>
    <property type="match status" value="1"/>
</dbReference>
<evidence type="ECO:0000313" key="6">
    <source>
        <dbReference type="Proteomes" id="UP001059773"/>
    </source>
</evidence>
<organism evidence="5 6">
    <name type="scientific">Oceanobacillus jeddahense</name>
    <dbReference type="NCBI Taxonomy" id="1462527"/>
    <lineage>
        <taxon>Bacteria</taxon>
        <taxon>Bacillati</taxon>
        <taxon>Bacillota</taxon>
        <taxon>Bacilli</taxon>
        <taxon>Bacillales</taxon>
        <taxon>Bacillaceae</taxon>
        <taxon>Oceanobacillus</taxon>
    </lineage>
</organism>
<keyword evidence="2" id="KW-0333">Golgi apparatus</keyword>
<evidence type="ECO:0000313" key="5">
    <source>
        <dbReference type="EMBL" id="UUI01399.1"/>
    </source>
</evidence>
<dbReference type="Proteomes" id="UP001059773">
    <property type="component" value="Chromosome"/>
</dbReference>
<dbReference type="RefSeq" id="WP_256706794.1">
    <property type="nucleotide sequence ID" value="NZ_CP101914.1"/>
</dbReference>